<feature type="binding site" evidence="4">
    <location>
        <position position="221"/>
    </location>
    <ligand>
        <name>a divalent metal cation</name>
        <dbReference type="ChEBI" id="CHEBI:60240"/>
        <label>1</label>
    </ligand>
</feature>
<protein>
    <submittedName>
        <fullName evidence="5">YchF/TatD family DNA exonuclease</fullName>
    </submittedName>
</protein>
<keyword evidence="3" id="KW-0378">Hydrolase</keyword>
<reference evidence="5 6" key="1">
    <citation type="submission" date="2019-11" db="EMBL/GenBank/DDBJ databases">
        <authorList>
            <person name="Zheng R.K."/>
            <person name="Sun C.M."/>
        </authorList>
    </citation>
    <scope>NUCLEOTIDE SEQUENCE [LARGE SCALE GENOMIC DNA]</scope>
    <source>
        <strain evidence="5 6">SRB007</strain>
    </source>
</reference>
<feature type="binding site" evidence="4">
    <location>
        <position position="146"/>
    </location>
    <ligand>
        <name>a divalent metal cation</name>
        <dbReference type="ChEBI" id="CHEBI:60240"/>
        <label>2</label>
    </ligand>
</feature>
<organism evidence="5 6">
    <name type="scientific">Pseudodesulfovibrio cashew</name>
    <dbReference type="NCBI Taxonomy" id="2678688"/>
    <lineage>
        <taxon>Bacteria</taxon>
        <taxon>Pseudomonadati</taxon>
        <taxon>Thermodesulfobacteriota</taxon>
        <taxon>Desulfovibrionia</taxon>
        <taxon>Desulfovibrionales</taxon>
        <taxon>Desulfovibrionaceae</taxon>
    </lineage>
</organism>
<keyword evidence="5" id="KW-0540">Nuclease</keyword>
<dbReference type="PANTHER" id="PTHR46124:SF2">
    <property type="entry name" value="D-AMINOACYL-TRNA DEACYLASE"/>
    <property type="match status" value="1"/>
</dbReference>
<evidence type="ECO:0000256" key="3">
    <source>
        <dbReference type="ARBA" id="ARBA00022801"/>
    </source>
</evidence>
<evidence type="ECO:0000256" key="2">
    <source>
        <dbReference type="ARBA" id="ARBA00022723"/>
    </source>
</evidence>
<evidence type="ECO:0000256" key="4">
    <source>
        <dbReference type="PIRSR" id="PIRSR005902-1"/>
    </source>
</evidence>
<dbReference type="EMBL" id="CP046400">
    <property type="protein sequence ID" value="QGY39104.1"/>
    <property type="molecule type" value="Genomic_DNA"/>
</dbReference>
<dbReference type="AlphaFoldDB" id="A0A6I6JN30"/>
<dbReference type="CDD" id="cd01310">
    <property type="entry name" value="TatD_DNAse"/>
    <property type="match status" value="1"/>
</dbReference>
<keyword evidence="2 4" id="KW-0479">Metal-binding</keyword>
<dbReference type="GO" id="GO:0005829">
    <property type="term" value="C:cytosol"/>
    <property type="evidence" value="ECO:0007669"/>
    <property type="project" value="TreeGrafter"/>
</dbReference>
<dbReference type="NCBIfam" id="TIGR00010">
    <property type="entry name" value="YchF/TatD family DNA exonuclease"/>
    <property type="match status" value="1"/>
</dbReference>
<dbReference type="FunFam" id="3.20.20.140:FF:000005">
    <property type="entry name" value="TatD family hydrolase"/>
    <property type="match status" value="1"/>
</dbReference>
<dbReference type="SUPFAM" id="SSF51556">
    <property type="entry name" value="Metallo-dependent hydrolases"/>
    <property type="match status" value="1"/>
</dbReference>
<dbReference type="GO" id="GO:0004536">
    <property type="term" value="F:DNA nuclease activity"/>
    <property type="evidence" value="ECO:0007669"/>
    <property type="project" value="InterPro"/>
</dbReference>
<evidence type="ECO:0000313" key="6">
    <source>
        <dbReference type="Proteomes" id="UP000428328"/>
    </source>
</evidence>
<accession>A0A6I6JN30</accession>
<feature type="binding site" evidence="4">
    <location>
        <position position="23"/>
    </location>
    <ligand>
        <name>a divalent metal cation</name>
        <dbReference type="ChEBI" id="CHEBI:60240"/>
        <label>1</label>
    </ligand>
</feature>
<keyword evidence="5" id="KW-0269">Exonuclease</keyword>
<feature type="binding site" evidence="4">
    <location>
        <position position="25"/>
    </location>
    <ligand>
        <name>a divalent metal cation</name>
        <dbReference type="ChEBI" id="CHEBI:60240"/>
        <label>1</label>
    </ligand>
</feature>
<dbReference type="PIRSF" id="PIRSF005902">
    <property type="entry name" value="DNase_TatD"/>
    <property type="match status" value="1"/>
</dbReference>
<comment type="similarity">
    <text evidence="1">Belongs to the metallo-dependent hydrolases superfamily. TatD-type hydrolase family.</text>
</comment>
<dbReference type="RefSeq" id="WP_158946317.1">
    <property type="nucleotide sequence ID" value="NZ_CP046400.1"/>
</dbReference>
<dbReference type="KEGG" id="psel:GM415_02845"/>
<gene>
    <name evidence="5" type="ORF">GM415_02845</name>
</gene>
<dbReference type="PROSITE" id="PS01090">
    <property type="entry name" value="TATD_2"/>
    <property type="match status" value="1"/>
</dbReference>
<dbReference type="InterPro" id="IPR001130">
    <property type="entry name" value="TatD-like"/>
</dbReference>
<dbReference type="PROSITE" id="PS01091">
    <property type="entry name" value="TATD_3"/>
    <property type="match status" value="1"/>
</dbReference>
<dbReference type="InterPro" id="IPR015991">
    <property type="entry name" value="TatD/YcfH-like"/>
</dbReference>
<proteinExistence type="inferred from homology"/>
<evidence type="ECO:0000313" key="5">
    <source>
        <dbReference type="EMBL" id="QGY39104.1"/>
    </source>
</evidence>
<dbReference type="PANTHER" id="PTHR46124">
    <property type="entry name" value="D-AMINOACYL-TRNA DEACYLASE"/>
    <property type="match status" value="1"/>
</dbReference>
<feature type="binding site" evidence="4">
    <location>
        <position position="110"/>
    </location>
    <ligand>
        <name>a divalent metal cation</name>
        <dbReference type="ChEBI" id="CHEBI:60240"/>
        <label>1</label>
    </ligand>
</feature>
<keyword evidence="6" id="KW-1185">Reference proteome</keyword>
<dbReference type="GO" id="GO:0046872">
    <property type="term" value="F:metal ion binding"/>
    <property type="evidence" value="ECO:0007669"/>
    <property type="project" value="UniProtKB-KW"/>
</dbReference>
<feature type="binding site" evidence="4">
    <location>
        <position position="171"/>
    </location>
    <ligand>
        <name>a divalent metal cation</name>
        <dbReference type="ChEBI" id="CHEBI:60240"/>
        <label>2</label>
    </ligand>
</feature>
<dbReference type="GO" id="GO:0004527">
    <property type="term" value="F:exonuclease activity"/>
    <property type="evidence" value="ECO:0007669"/>
    <property type="project" value="UniProtKB-KW"/>
</dbReference>
<sequence length="272" mass="30925">MSRKKARQEPESLELPLCGVDSHAHLDLEDFDEDRESILARAMACGVSHIINVFLGPDAFERNKGLFDNHPQVSFLLGVHPNDADKLTEEALGRMREHLKLYPRIKGVGEIGLDYYWERVDHDVQKQAFIRQLDLAREFSLPVIIHSRDANEDCVAILEEQGFKGYPVLWHCFGAGLELAKTLVDNGWHISVPGPVSFRKTDDLQAAVARIPFDRLLIETDCPYLAPEPWRGKRNHPALVGFTARRIAQIKGRPLEDLWQITGDNARRFFGL</sequence>
<dbReference type="InterPro" id="IPR032466">
    <property type="entry name" value="Metal_Hydrolase"/>
</dbReference>
<dbReference type="Proteomes" id="UP000428328">
    <property type="component" value="Chromosome"/>
</dbReference>
<dbReference type="Pfam" id="PF01026">
    <property type="entry name" value="TatD_DNase"/>
    <property type="match status" value="1"/>
</dbReference>
<dbReference type="InterPro" id="IPR018228">
    <property type="entry name" value="DNase_TatD-rel_CS"/>
</dbReference>
<evidence type="ECO:0000256" key="1">
    <source>
        <dbReference type="ARBA" id="ARBA00009275"/>
    </source>
</evidence>
<dbReference type="Gene3D" id="3.20.20.140">
    <property type="entry name" value="Metal-dependent hydrolases"/>
    <property type="match status" value="1"/>
</dbReference>
<name>A0A6I6JN30_9BACT</name>